<dbReference type="Proteomes" id="UP000195652">
    <property type="component" value="Chromosome"/>
</dbReference>
<name>A0ACD4PXZ6_9CORY</name>
<accession>A0ACD4PXZ6</accession>
<evidence type="ECO:0000313" key="1">
    <source>
        <dbReference type="EMBL" id="WCV10569.1"/>
    </source>
</evidence>
<reference evidence="1 2" key="4">
    <citation type="journal article" date="2020" name="PLoS ONE">
        <title>Taxonomic classification of strain PO100/5 shows a broader geographic distribution and genetic markers of the recently described Corynebacterium silvaticum.</title>
        <authorList>
            <person name="Viana M.V.C."/>
            <person name="Profeta R."/>
            <person name="da Silva A.L."/>
            <person name="Hurtado R."/>
            <person name="Cerqueira J.C."/>
            <person name="Ribeiro B.F.S."/>
            <person name="Almeida M.O."/>
            <person name="Morais-Rodrigues F."/>
            <person name="Soares S.C."/>
            <person name="Oliveira M."/>
            <person name="Tavares L."/>
            <person name="Figueiredo H."/>
            <person name="Wattam A.R."/>
            <person name="Barh D."/>
            <person name="Ghosh P."/>
            <person name="Silva A."/>
            <person name="Azevedo V."/>
        </authorList>
    </citation>
    <scope>NUCLEOTIDE SEQUENCE [LARGE SCALE GENOMIC DNA]</scope>
    <source>
        <strain evidence="1 2">PO100/5</strain>
    </source>
</reference>
<keyword evidence="2" id="KW-1185">Reference proteome</keyword>
<organism evidence="1 2">
    <name type="scientific">Corynebacterium silvaticum</name>
    <dbReference type="NCBI Taxonomy" id="2320431"/>
    <lineage>
        <taxon>Bacteria</taxon>
        <taxon>Bacillati</taxon>
        <taxon>Actinomycetota</taxon>
        <taxon>Actinomycetes</taxon>
        <taxon>Mycobacteriales</taxon>
        <taxon>Corynebacteriaceae</taxon>
        <taxon>Corynebacterium</taxon>
    </lineage>
</organism>
<protein>
    <submittedName>
        <fullName evidence="1">Uncharacterized protein</fullName>
    </submittedName>
</protein>
<evidence type="ECO:0000313" key="2">
    <source>
        <dbReference type="Proteomes" id="UP000195652"/>
    </source>
</evidence>
<reference evidence="1 2" key="1">
    <citation type="journal article" date="2014" name="BMC Vet. Res.">
        <title>First report of Corynebacterium pseudotuberculosis from caseous lymphadenitis lesions in Black Alentejano pig (Sus scrofa domesticus).</title>
        <authorList>
            <person name="Oliveira M."/>
            <person name="Barroco C."/>
            <person name="Mottola C."/>
            <person name="Santos R."/>
            <person name="Lemsaddek A."/>
            <person name="Tavares L."/>
            <person name="Semedo-Lemsaddek T."/>
        </authorList>
    </citation>
    <scope>NUCLEOTIDE SEQUENCE [LARGE SCALE GENOMIC DNA]</scope>
    <source>
        <strain evidence="1 2">PO100/5</strain>
    </source>
</reference>
<sequence length="90" mass="9355">MIALVIGVSLTAAVNVVTGIRSVLKVVQSNLVHAFSSSAGFPHGETKSRVRRIIAALEGVILILGVLSLYVALSRAPEPDSAQSVGNFLT</sequence>
<proteinExistence type="predicted"/>
<reference evidence="1 2" key="3">
    <citation type="journal article" date="2020" name="Int. J. Syst. Evol. Microbiol.">
        <title>Corynebacterium silvaticum sp. nov., a unique group of NTTB corynebacteria in wild boar and roe deer.</title>
        <authorList>
            <person name="Dangel A."/>
            <person name="Berger A."/>
            <person name="Rau J."/>
            <person name="Eisenberg T."/>
            <person name="Kampfer P."/>
            <person name="Margos G."/>
            <person name="Contzen M."/>
            <person name="Busse H.J."/>
            <person name="Konrad R."/>
            <person name="Peters M."/>
            <person name="Sting R."/>
            <person name="Sing A."/>
        </authorList>
    </citation>
    <scope>NUCLEOTIDE SEQUENCE [LARGE SCALE GENOMIC DNA]</scope>
    <source>
        <strain evidence="1 2">PO100/5</strain>
    </source>
</reference>
<gene>
    <name evidence="1" type="ORF">CBE74_12755</name>
</gene>
<reference evidence="1 2" key="2">
    <citation type="journal article" date="2020" name="Antonie Van Leeuwenhoek">
        <title>Phylogenomic characterisation of a novel corynebacterial species pathogenic to animals.</title>
        <authorList>
            <person name="Moller J."/>
            <person name="Musella L."/>
            <person name="Melnikov V."/>
            <person name="Geissdorfer W."/>
            <person name="Burkovski A."/>
            <person name="Sangal V."/>
        </authorList>
    </citation>
    <scope>NUCLEOTIDE SEQUENCE [LARGE SCALE GENOMIC DNA]</scope>
    <source>
        <strain evidence="1 2">PO100/5</strain>
    </source>
</reference>
<dbReference type="EMBL" id="CP021417">
    <property type="protein sequence ID" value="WCV10569.1"/>
    <property type="molecule type" value="Genomic_DNA"/>
</dbReference>